<gene>
    <name evidence="1" type="ORF">NDU88_000469</name>
</gene>
<dbReference type="EMBL" id="JANPWB010000006">
    <property type="protein sequence ID" value="KAJ1175178.1"/>
    <property type="molecule type" value="Genomic_DNA"/>
</dbReference>
<reference evidence="1" key="1">
    <citation type="journal article" date="2022" name="bioRxiv">
        <title>Sequencing and chromosome-scale assembly of the giantPleurodeles waltlgenome.</title>
        <authorList>
            <person name="Brown T."/>
            <person name="Elewa A."/>
            <person name="Iarovenko S."/>
            <person name="Subramanian E."/>
            <person name="Araus A.J."/>
            <person name="Petzold A."/>
            <person name="Susuki M."/>
            <person name="Suzuki K.-i.T."/>
            <person name="Hayashi T."/>
            <person name="Toyoda A."/>
            <person name="Oliveira C."/>
            <person name="Osipova E."/>
            <person name="Leigh N.D."/>
            <person name="Simon A."/>
            <person name="Yun M.H."/>
        </authorList>
    </citation>
    <scope>NUCLEOTIDE SEQUENCE</scope>
    <source>
        <strain evidence="1">20211129_DDA</strain>
        <tissue evidence="1">Liver</tissue>
    </source>
</reference>
<dbReference type="AlphaFoldDB" id="A0AAV7THB2"/>
<protein>
    <submittedName>
        <fullName evidence="1">Uncharacterized protein</fullName>
    </submittedName>
</protein>
<comment type="caution">
    <text evidence="1">The sequence shown here is derived from an EMBL/GenBank/DDBJ whole genome shotgun (WGS) entry which is preliminary data.</text>
</comment>
<organism evidence="1 2">
    <name type="scientific">Pleurodeles waltl</name>
    <name type="common">Iberian ribbed newt</name>
    <dbReference type="NCBI Taxonomy" id="8319"/>
    <lineage>
        <taxon>Eukaryota</taxon>
        <taxon>Metazoa</taxon>
        <taxon>Chordata</taxon>
        <taxon>Craniata</taxon>
        <taxon>Vertebrata</taxon>
        <taxon>Euteleostomi</taxon>
        <taxon>Amphibia</taxon>
        <taxon>Batrachia</taxon>
        <taxon>Caudata</taxon>
        <taxon>Salamandroidea</taxon>
        <taxon>Salamandridae</taxon>
        <taxon>Pleurodelinae</taxon>
        <taxon>Pleurodeles</taxon>
    </lineage>
</organism>
<evidence type="ECO:0000313" key="1">
    <source>
        <dbReference type="EMBL" id="KAJ1175178.1"/>
    </source>
</evidence>
<accession>A0AAV7THB2</accession>
<name>A0AAV7THB2_PLEWA</name>
<keyword evidence="2" id="KW-1185">Reference proteome</keyword>
<dbReference type="Proteomes" id="UP001066276">
    <property type="component" value="Chromosome 3_2"/>
</dbReference>
<proteinExistence type="predicted"/>
<sequence length="163" mass="18918">MIGDEQWDQKLDCAARCKRQLPFHCVTETRALQLAIVVRELTYETGRERIGPSSMFGRLTTSRPIRIEDGRDVRGRRGRDGERANKRGVARWPAPRGPCFLRQDNKRYYNATRLPRILHTCHYKWRRGSQLLPRPTSVAHLTCCFGRPVRRADISSLRTTCNP</sequence>
<evidence type="ECO:0000313" key="2">
    <source>
        <dbReference type="Proteomes" id="UP001066276"/>
    </source>
</evidence>